<comment type="caution">
    <text evidence="2">The sequence shown here is derived from an EMBL/GenBank/DDBJ whole genome shotgun (WGS) entry which is preliminary data.</text>
</comment>
<keyword evidence="3" id="KW-1185">Reference proteome</keyword>
<organism evidence="2 3">
    <name type="scientific">Ancylostoma ceylanicum</name>
    <dbReference type="NCBI Taxonomy" id="53326"/>
    <lineage>
        <taxon>Eukaryota</taxon>
        <taxon>Metazoa</taxon>
        <taxon>Ecdysozoa</taxon>
        <taxon>Nematoda</taxon>
        <taxon>Chromadorea</taxon>
        <taxon>Rhabditida</taxon>
        <taxon>Rhabditina</taxon>
        <taxon>Rhabditomorpha</taxon>
        <taxon>Strongyloidea</taxon>
        <taxon>Ancylostomatidae</taxon>
        <taxon>Ancylostomatinae</taxon>
        <taxon>Ancylostoma</taxon>
    </lineage>
</organism>
<keyword evidence="1" id="KW-0472">Membrane</keyword>
<evidence type="ECO:0000256" key="1">
    <source>
        <dbReference type="SAM" id="Phobius"/>
    </source>
</evidence>
<dbReference type="AlphaFoldDB" id="A0A016V8Q0"/>
<evidence type="ECO:0000313" key="2">
    <source>
        <dbReference type="EMBL" id="EYC23083.1"/>
    </source>
</evidence>
<accession>A0A016V8Q0</accession>
<dbReference type="EMBL" id="JARK01001352">
    <property type="protein sequence ID" value="EYC23083.1"/>
    <property type="molecule type" value="Genomic_DNA"/>
</dbReference>
<keyword evidence="1" id="KW-1133">Transmembrane helix</keyword>
<sequence>MKGCQWARRAHSIRVLYITEGNFLEIITYLFPFYVFRFPAIFALPFSILRDLKFYFRTSLVTKSNKRM</sequence>
<evidence type="ECO:0000313" key="3">
    <source>
        <dbReference type="Proteomes" id="UP000024635"/>
    </source>
</evidence>
<name>A0A016V8Q0_9BILA</name>
<keyword evidence="1" id="KW-0812">Transmembrane</keyword>
<protein>
    <submittedName>
        <fullName evidence="2">Uncharacterized protein</fullName>
    </submittedName>
</protein>
<feature type="transmembrane region" description="Helical" evidence="1">
    <location>
        <begin position="26"/>
        <end position="49"/>
    </location>
</feature>
<proteinExistence type="predicted"/>
<reference evidence="3" key="1">
    <citation type="journal article" date="2015" name="Nat. Genet.">
        <title>The genome and transcriptome of the zoonotic hookworm Ancylostoma ceylanicum identify infection-specific gene families.</title>
        <authorList>
            <person name="Schwarz E.M."/>
            <person name="Hu Y."/>
            <person name="Antoshechkin I."/>
            <person name="Miller M.M."/>
            <person name="Sternberg P.W."/>
            <person name="Aroian R.V."/>
        </authorList>
    </citation>
    <scope>NUCLEOTIDE SEQUENCE</scope>
    <source>
        <strain evidence="3">HY135</strain>
    </source>
</reference>
<dbReference type="Proteomes" id="UP000024635">
    <property type="component" value="Unassembled WGS sequence"/>
</dbReference>
<gene>
    <name evidence="2" type="primary">Acey_s0016.g3116</name>
    <name evidence="2" type="ORF">Y032_0016g3116</name>
</gene>